<sequence>MQSLLRASPRLALRSRLVLRTSPRCYSAIAPAPSAAPSTAPPPTSRAAAMPHHAGPHISPFPTDGLLPKQTSQASAFLEKYPEYDGRNVRVAILDTGVDPAAKGLDGKGKVVEVIDCTGSGDVYLTNVEPLKEAPSGTVALKSPRTGRTLLLASSLKNPSGKWKMGTQAAYALWPRDLVARRKAERKKESDVEAARLGALVQQAVFEAEHGKKPVPEKAEAKEGDAKKKGADDVDAAKKQKDEEAQKRAQRTEELKAQLSAFKEMAGSFEDAGPIVEVVAWFDGSHWRAIVFGGEGELHDPTLGMPKERLEPLGEQTIDLTHRRPMADYNLEHHWEAFGEKDLMTFNVNFLHATSDKTAEVEAVSIVCNSGSHATHVAGIVSADRKDDPSQNGVAPGCQIVSLCIGDGRLGSMETQQALLRAARAIIDTGCDVANMSFGESGAWGADNKGAFAEQLRDIVIRERDVLFVSSAGNSGPALSTLGQPAGTTTGVLTVGAYVDAGHMQQAQYALVEEGIKSSTTTWCSRGPTFDGAKGVDIYSPGAAVTSIPRYCLQTTMLANGTSMSSPHAAGCVALLVSGMKAKGIPVTPARVFKAIRATAKDVKDPQGVGFFRVADAFDYIVKHADRADADAEWRISVTPAGKPPGRAGTDQRGIYLRKNGTHALNQFTVTAQPTFKQNETERAQTLQIGCSLSTTASWVSAPEFVWLGSKGRGFEVRVDTTGLAPGLHVAAVEGYDSESGLKLFECPVTIAKPTPPAPTVHFERVRLDHGKVERRFVSVPIGATWAEMRFRSSNHEKAGTSVRFWNHSVQMLPHARLNEVEKAFVMALNENEPVTKKVSVTGGVPMELCLAQFWASAAGFDLEVTIDWHGISFATPVRGRDETTLIGGEGIARIECTSHVRIEAFSPAISLEQRRSFARPTTSELRPLTSPRDALPDGSTLCELVLTYPLEIKEDSASIKYGLPLSNHLYDSAVPQLSAIFDAHKRRVHFSDVYSDAKAIDLSKGSYTVRVELLAAMPVLEKLRHMSLRVDTKLAKPVSLDVYEDHVDQYGAAKPAKFAGVKLLQGETKVLCLDTNIEGDALPKGVEAGDVLVGTMTASGNEAKGQLRLVVPPAIIKPKPDEGASGETPPTVAELMTGLVQKVPEKERDAYIDRLLKEYPDDLGVLVARLNATKPDDAADASKVLSAAQAILDIVDEQSVLLFAGAKKLPSTEQSAAEKQHDAQQKKRRDAYVLALNRRARALLARDEGKASPDFESTFERYRRVADASDKEFATVYVRWAIQHERYGTALVQVRKALKELGNGAASAADEVRKLRALERELAGEKLGWHCLAANADRARVFESAAGYMPF</sequence>
<feature type="domain" description="Peptidase S8/S53" evidence="10">
    <location>
        <begin position="86"/>
        <end position="605"/>
    </location>
</feature>
<evidence type="ECO:0000313" key="14">
    <source>
        <dbReference type="EMBL" id="PWN99501.1"/>
    </source>
</evidence>
<feature type="domain" description="Tripeptidyl-peptidase II first Ig-like" evidence="12">
    <location>
        <begin position="651"/>
        <end position="751"/>
    </location>
</feature>
<evidence type="ECO:0000259" key="13">
    <source>
        <dbReference type="Pfam" id="PF21316"/>
    </source>
</evidence>
<dbReference type="GO" id="GO:0008240">
    <property type="term" value="F:tripeptidyl-peptidase activity"/>
    <property type="evidence" value="ECO:0007669"/>
    <property type="project" value="UniProtKB-EC"/>
</dbReference>
<evidence type="ECO:0000256" key="1">
    <source>
        <dbReference type="ARBA" id="ARBA00001910"/>
    </source>
</evidence>
<dbReference type="RefSeq" id="XP_025599780.1">
    <property type="nucleotide sequence ID" value="XM_025741953.1"/>
</dbReference>
<dbReference type="Proteomes" id="UP000245946">
    <property type="component" value="Unassembled WGS sequence"/>
</dbReference>
<dbReference type="Pfam" id="PF12580">
    <property type="entry name" value="TPPII"/>
    <property type="match status" value="1"/>
</dbReference>
<evidence type="ECO:0000256" key="4">
    <source>
        <dbReference type="ARBA" id="ARBA00022438"/>
    </source>
</evidence>
<feature type="region of interest" description="Disordered" evidence="9">
    <location>
        <begin position="208"/>
        <end position="252"/>
    </location>
</feature>
<dbReference type="PANTHER" id="PTHR43806:SF14">
    <property type="entry name" value="TRIPEPTIDYL-PEPTIDASE 2"/>
    <property type="match status" value="1"/>
</dbReference>
<dbReference type="OrthoDB" id="206201at2759"/>
<evidence type="ECO:0000256" key="9">
    <source>
        <dbReference type="SAM" id="MobiDB-lite"/>
    </source>
</evidence>
<evidence type="ECO:0000256" key="5">
    <source>
        <dbReference type="ARBA" id="ARBA00022670"/>
    </source>
</evidence>
<dbReference type="Pfam" id="PF21316">
    <property type="entry name" value="TPPII_GBD"/>
    <property type="match status" value="1"/>
</dbReference>
<dbReference type="InterPro" id="IPR048383">
    <property type="entry name" value="TPPII_Ig-like-1"/>
</dbReference>
<dbReference type="GO" id="GO:0004177">
    <property type="term" value="F:aminopeptidase activity"/>
    <property type="evidence" value="ECO:0007669"/>
    <property type="project" value="UniProtKB-KW"/>
</dbReference>
<evidence type="ECO:0000259" key="12">
    <source>
        <dbReference type="Pfam" id="PF21223"/>
    </source>
</evidence>
<dbReference type="InterPro" id="IPR022229">
    <property type="entry name" value="TPPII_Ig-like-2"/>
</dbReference>
<feature type="domain" description="Tripeptidyl peptidase II second Ig-like" evidence="11">
    <location>
        <begin position="900"/>
        <end position="1087"/>
    </location>
</feature>
<protein>
    <recommendedName>
        <fullName evidence="3">tripeptidyl-peptidase II</fullName>
        <ecNumber evidence="3">3.4.14.10</ecNumber>
    </recommendedName>
</protein>
<dbReference type="InterPro" id="IPR036852">
    <property type="entry name" value="Peptidase_S8/S53_dom_sf"/>
</dbReference>
<dbReference type="PROSITE" id="PS51892">
    <property type="entry name" value="SUBTILASE"/>
    <property type="match status" value="1"/>
</dbReference>
<dbReference type="Gene3D" id="2.60.40.3170">
    <property type="match status" value="1"/>
</dbReference>
<evidence type="ECO:0000256" key="6">
    <source>
        <dbReference type="ARBA" id="ARBA00022801"/>
    </source>
</evidence>
<feature type="active site" description="Charge relay system" evidence="8">
    <location>
        <position position="563"/>
    </location>
</feature>
<evidence type="ECO:0000313" key="15">
    <source>
        <dbReference type="Proteomes" id="UP000245946"/>
    </source>
</evidence>
<dbReference type="Pfam" id="PF00082">
    <property type="entry name" value="Peptidase_S8"/>
    <property type="match status" value="1"/>
</dbReference>
<dbReference type="InterPro" id="IPR015500">
    <property type="entry name" value="Peptidase_S8_subtilisin-rel"/>
</dbReference>
<dbReference type="PRINTS" id="PR00723">
    <property type="entry name" value="SUBTILISIN"/>
</dbReference>
<dbReference type="EC" id="3.4.14.10" evidence="3"/>
<keyword evidence="7 8" id="KW-0720">Serine protease</keyword>
<dbReference type="GO" id="GO:0005829">
    <property type="term" value="C:cytosol"/>
    <property type="evidence" value="ECO:0007669"/>
    <property type="project" value="TreeGrafter"/>
</dbReference>
<dbReference type="InterPro" id="IPR023828">
    <property type="entry name" value="Peptidase_S8_Ser-AS"/>
</dbReference>
<evidence type="ECO:0000259" key="11">
    <source>
        <dbReference type="Pfam" id="PF12580"/>
    </source>
</evidence>
<dbReference type="SUPFAM" id="SSF52743">
    <property type="entry name" value="Subtilisin-like"/>
    <property type="match status" value="1"/>
</dbReference>
<evidence type="ECO:0000256" key="8">
    <source>
        <dbReference type="PROSITE-ProRule" id="PRU01240"/>
    </source>
</evidence>
<accession>A0A316ZD90</accession>
<dbReference type="Pfam" id="PF21223">
    <property type="entry name" value="TPPII_Ig-like-1"/>
    <property type="match status" value="1"/>
</dbReference>
<dbReference type="InterPro" id="IPR050131">
    <property type="entry name" value="Peptidase_S8_subtilisin-like"/>
</dbReference>
<evidence type="ECO:0000256" key="7">
    <source>
        <dbReference type="ARBA" id="ARBA00022825"/>
    </source>
</evidence>
<proteinExistence type="inferred from homology"/>
<keyword evidence="15" id="KW-1185">Reference proteome</keyword>
<dbReference type="Gene3D" id="3.40.50.200">
    <property type="entry name" value="Peptidase S8/S53 domain"/>
    <property type="match status" value="2"/>
</dbReference>
<dbReference type="GeneID" id="37269497"/>
<comment type="catalytic activity">
    <reaction evidence="1">
        <text>Release of an N-terminal tripeptide from a polypeptide.</text>
        <dbReference type="EC" id="3.4.14.10"/>
    </reaction>
</comment>
<dbReference type="Gene3D" id="1.25.40.710">
    <property type="match status" value="1"/>
</dbReference>
<evidence type="ECO:0000259" key="10">
    <source>
        <dbReference type="Pfam" id="PF00082"/>
    </source>
</evidence>
<gene>
    <name evidence="14" type="ORF">FA09DRAFT_328880</name>
</gene>
<feature type="domain" description="Tripeptidyl-peptidase II galactose-binding" evidence="13">
    <location>
        <begin position="771"/>
        <end position="858"/>
    </location>
</feature>
<dbReference type="InterPro" id="IPR046939">
    <property type="entry name" value="TPPII_C_sf"/>
</dbReference>
<dbReference type="PANTHER" id="PTHR43806">
    <property type="entry name" value="PEPTIDASE S8"/>
    <property type="match status" value="1"/>
</dbReference>
<organism evidence="14 15">
    <name type="scientific">Tilletiopsis washingtonensis</name>
    <dbReference type="NCBI Taxonomy" id="58919"/>
    <lineage>
        <taxon>Eukaryota</taxon>
        <taxon>Fungi</taxon>
        <taxon>Dikarya</taxon>
        <taxon>Basidiomycota</taxon>
        <taxon>Ustilaginomycotina</taxon>
        <taxon>Exobasidiomycetes</taxon>
        <taxon>Entylomatales</taxon>
        <taxon>Entylomatales incertae sedis</taxon>
        <taxon>Tilletiopsis</taxon>
    </lineage>
</organism>
<reference evidence="14 15" key="1">
    <citation type="journal article" date="2018" name="Mol. Biol. Evol.">
        <title>Broad Genomic Sampling Reveals a Smut Pathogenic Ancestry of the Fungal Clade Ustilaginomycotina.</title>
        <authorList>
            <person name="Kijpornyongpan T."/>
            <person name="Mondo S.J."/>
            <person name="Barry K."/>
            <person name="Sandor L."/>
            <person name="Lee J."/>
            <person name="Lipzen A."/>
            <person name="Pangilinan J."/>
            <person name="LaButti K."/>
            <person name="Hainaut M."/>
            <person name="Henrissat B."/>
            <person name="Grigoriev I.V."/>
            <person name="Spatafora J.W."/>
            <person name="Aime M.C."/>
        </authorList>
    </citation>
    <scope>NUCLEOTIDE SEQUENCE [LARGE SCALE GENOMIC DNA]</scope>
    <source>
        <strain evidence="14 15">MCA 4186</strain>
    </source>
</reference>
<feature type="active site" description="Charge relay system" evidence="8">
    <location>
        <position position="95"/>
    </location>
</feature>
<comment type="similarity">
    <text evidence="2 8">Belongs to the peptidase S8 family.</text>
</comment>
<dbReference type="GO" id="GO:0004252">
    <property type="term" value="F:serine-type endopeptidase activity"/>
    <property type="evidence" value="ECO:0007669"/>
    <property type="project" value="UniProtKB-UniRule"/>
</dbReference>
<evidence type="ECO:0000256" key="2">
    <source>
        <dbReference type="ARBA" id="ARBA00011073"/>
    </source>
</evidence>
<dbReference type="InterPro" id="IPR046940">
    <property type="entry name" value="TPPII_Ig-like_sf"/>
</dbReference>
<feature type="active site" description="Charge relay system" evidence="8">
    <location>
        <position position="373"/>
    </location>
</feature>
<keyword evidence="4" id="KW-0031">Aminopeptidase</keyword>
<dbReference type="InterPro" id="IPR048384">
    <property type="entry name" value="TPPII_GBD"/>
</dbReference>
<dbReference type="GO" id="GO:0006508">
    <property type="term" value="P:proteolysis"/>
    <property type="evidence" value="ECO:0007669"/>
    <property type="project" value="UniProtKB-KW"/>
</dbReference>
<dbReference type="STRING" id="58919.A0A316ZD90"/>
<dbReference type="PROSITE" id="PS00138">
    <property type="entry name" value="SUBTILASE_SER"/>
    <property type="match status" value="1"/>
</dbReference>
<keyword evidence="5 8" id="KW-0645">Protease</keyword>
<dbReference type="InterPro" id="IPR000209">
    <property type="entry name" value="Peptidase_S8/S53_dom"/>
</dbReference>
<dbReference type="EMBL" id="KZ819288">
    <property type="protein sequence ID" value="PWN99501.1"/>
    <property type="molecule type" value="Genomic_DNA"/>
</dbReference>
<dbReference type="Gene3D" id="2.20.25.690">
    <property type="match status" value="1"/>
</dbReference>
<feature type="region of interest" description="Disordered" evidence="9">
    <location>
        <begin position="30"/>
        <end position="53"/>
    </location>
</feature>
<evidence type="ECO:0000256" key="3">
    <source>
        <dbReference type="ARBA" id="ARBA00012462"/>
    </source>
</evidence>
<keyword evidence="6 8" id="KW-0378">Hydrolase</keyword>
<name>A0A316ZD90_9BASI</name>